<accession>A0ABR0Q2E0</accession>
<protein>
    <submittedName>
        <fullName evidence="1">Uncharacterized protein</fullName>
    </submittedName>
</protein>
<gene>
    <name evidence="1" type="ORF">PVK06_017221</name>
</gene>
<comment type="caution">
    <text evidence="1">The sequence shown here is derived from an EMBL/GenBank/DDBJ whole genome shotgun (WGS) entry which is preliminary data.</text>
</comment>
<evidence type="ECO:0000313" key="2">
    <source>
        <dbReference type="Proteomes" id="UP001358586"/>
    </source>
</evidence>
<dbReference type="EMBL" id="JARKNE010000005">
    <property type="protein sequence ID" value="KAK5833396.1"/>
    <property type="molecule type" value="Genomic_DNA"/>
</dbReference>
<organism evidence="1 2">
    <name type="scientific">Gossypium arboreum</name>
    <name type="common">Tree cotton</name>
    <name type="synonym">Gossypium nanking</name>
    <dbReference type="NCBI Taxonomy" id="29729"/>
    <lineage>
        <taxon>Eukaryota</taxon>
        <taxon>Viridiplantae</taxon>
        <taxon>Streptophyta</taxon>
        <taxon>Embryophyta</taxon>
        <taxon>Tracheophyta</taxon>
        <taxon>Spermatophyta</taxon>
        <taxon>Magnoliopsida</taxon>
        <taxon>eudicotyledons</taxon>
        <taxon>Gunneridae</taxon>
        <taxon>Pentapetalae</taxon>
        <taxon>rosids</taxon>
        <taxon>malvids</taxon>
        <taxon>Malvales</taxon>
        <taxon>Malvaceae</taxon>
        <taxon>Malvoideae</taxon>
        <taxon>Gossypium</taxon>
    </lineage>
</organism>
<sequence length="112" mass="12899">MKDCPKTRVVLEYGGCHNNFLDGNYSCCIDWIEAVAHVLDKMVVSDFITVLWNIWNSRNNRIFWGVEEEAKVIWERAASLSHDFRIFNLEEVPMLPRTRVEEAGPGGGENQL</sequence>
<reference evidence="1 2" key="1">
    <citation type="submission" date="2023-03" db="EMBL/GenBank/DDBJ databases">
        <title>WGS of Gossypium arboreum.</title>
        <authorList>
            <person name="Yu D."/>
        </authorList>
    </citation>
    <scope>NUCLEOTIDE SEQUENCE [LARGE SCALE GENOMIC DNA]</scope>
    <source>
        <tissue evidence="1">Leaf</tissue>
    </source>
</reference>
<evidence type="ECO:0000313" key="1">
    <source>
        <dbReference type="EMBL" id="KAK5833396.1"/>
    </source>
</evidence>
<dbReference type="Proteomes" id="UP001358586">
    <property type="component" value="Chromosome 5"/>
</dbReference>
<keyword evidence="2" id="KW-1185">Reference proteome</keyword>
<proteinExistence type="predicted"/>
<name>A0ABR0Q2E0_GOSAR</name>